<proteinExistence type="predicted"/>
<dbReference type="HOGENOM" id="CLU_1944878_0_0_3"/>
<dbReference type="Proteomes" id="UP000010366">
    <property type="component" value="Plasmid pCHA6605.01"/>
</dbReference>
<dbReference type="EMBL" id="CP003601">
    <property type="protein sequence ID" value="AFY97017.1"/>
    <property type="molecule type" value="Genomic_DNA"/>
</dbReference>
<evidence type="ECO:0000313" key="2">
    <source>
        <dbReference type="Proteomes" id="UP000010366"/>
    </source>
</evidence>
<organism evidence="1 2">
    <name type="scientific">Chamaesiphon minutus (strain ATCC 27169 / PCC 6605)</name>
    <dbReference type="NCBI Taxonomy" id="1173020"/>
    <lineage>
        <taxon>Bacteria</taxon>
        <taxon>Bacillati</taxon>
        <taxon>Cyanobacteriota</taxon>
        <taxon>Cyanophyceae</taxon>
        <taxon>Gomontiellales</taxon>
        <taxon>Chamaesiphonaceae</taxon>
        <taxon>Chamaesiphon</taxon>
    </lineage>
</organism>
<keyword evidence="1" id="KW-0614">Plasmid</keyword>
<sequence>MSKLRTAWDGVTVECLQLVPDADSNVVVSLAIAHPSLDSPMLTSPLTSHLHLTIQPSAIQLNMAEQFQSLTLPFNDSQTVSDPSILHLLQLLQTEIQVPQLMNQMFVASIVTVLTTHLLRNFQMEQFRQ</sequence>
<gene>
    <name evidence="1" type="ORF">Cha6605_6187</name>
</gene>
<accession>K9UPK0</accession>
<reference evidence="1 2" key="1">
    <citation type="submission" date="2012-05" db="EMBL/GenBank/DDBJ databases">
        <title>Noncontiguous Finished plasmid 1 of genome of Chamaesiphon sp. PCC 6605.</title>
        <authorList>
            <consortium name="US DOE Joint Genome Institute"/>
            <person name="Gugger M."/>
            <person name="Coursin T."/>
            <person name="Rippka R."/>
            <person name="Tandeau De Marsac N."/>
            <person name="Huntemann M."/>
            <person name="Wei C.-L."/>
            <person name="Han J."/>
            <person name="Detter J.C."/>
            <person name="Han C."/>
            <person name="Tapia R."/>
            <person name="Chen A."/>
            <person name="Kyrpides N."/>
            <person name="Mavromatis K."/>
            <person name="Markowitz V."/>
            <person name="Szeto E."/>
            <person name="Ivanova N."/>
            <person name="Pagani I."/>
            <person name="Pati A."/>
            <person name="Goodwin L."/>
            <person name="Nordberg H.P."/>
            <person name="Cantor M.N."/>
            <person name="Hua S.X."/>
            <person name="Woyke T."/>
            <person name="Kerfeld C.A."/>
        </authorList>
    </citation>
    <scope>NUCLEOTIDE SEQUENCE [LARGE SCALE GENOMIC DNA]</scope>
    <source>
        <strain evidence="2">ATCC 27169 / PCC 6605</strain>
        <plasmid evidence="2">Plasmid pCHA6605.01</plasmid>
    </source>
</reference>
<evidence type="ECO:0000313" key="1">
    <source>
        <dbReference type="EMBL" id="AFY97017.1"/>
    </source>
</evidence>
<name>K9UPK0_CHAP6</name>
<dbReference type="RefSeq" id="WP_015328902.1">
    <property type="nucleotide sequence ID" value="NC_020053.1"/>
</dbReference>
<keyword evidence="2" id="KW-1185">Reference proteome</keyword>
<protein>
    <submittedName>
        <fullName evidence="1">Uncharacterized protein</fullName>
    </submittedName>
</protein>
<dbReference type="KEGG" id="cmp:Cha6605_6187"/>
<dbReference type="AlphaFoldDB" id="K9UPK0"/>
<geneLocation type="plasmid" evidence="1 2">
    <name>pCHA6605.01</name>
</geneLocation>